<feature type="region of interest" description="Disordered" evidence="1">
    <location>
        <begin position="19"/>
        <end position="108"/>
    </location>
</feature>
<reference evidence="3" key="1">
    <citation type="submission" date="2014-04" db="EMBL/GenBank/DDBJ databases">
        <title>Evolutionary Origins and Diversification of the Mycorrhizal Mutualists.</title>
        <authorList>
            <consortium name="DOE Joint Genome Institute"/>
            <consortium name="Mycorrhizal Genomics Consortium"/>
            <person name="Kohler A."/>
            <person name="Kuo A."/>
            <person name="Nagy L.G."/>
            <person name="Floudas D."/>
            <person name="Copeland A."/>
            <person name="Barry K.W."/>
            <person name="Cichocki N."/>
            <person name="Veneault-Fourrey C."/>
            <person name="LaButti K."/>
            <person name="Lindquist E.A."/>
            <person name="Lipzen A."/>
            <person name="Lundell T."/>
            <person name="Morin E."/>
            <person name="Murat C."/>
            <person name="Riley R."/>
            <person name="Ohm R."/>
            <person name="Sun H."/>
            <person name="Tunlid A."/>
            <person name="Henrissat B."/>
            <person name="Grigoriev I.V."/>
            <person name="Hibbett D.S."/>
            <person name="Martin F."/>
        </authorList>
    </citation>
    <scope>NUCLEOTIDE SEQUENCE [LARGE SCALE GENOMIC DNA]</scope>
    <source>
        <strain evidence="3">FD-334 SS-4</strain>
    </source>
</reference>
<organism evidence="2 3">
    <name type="scientific">Hypholoma sublateritium (strain FD-334 SS-4)</name>
    <dbReference type="NCBI Taxonomy" id="945553"/>
    <lineage>
        <taxon>Eukaryota</taxon>
        <taxon>Fungi</taxon>
        <taxon>Dikarya</taxon>
        <taxon>Basidiomycota</taxon>
        <taxon>Agaricomycotina</taxon>
        <taxon>Agaricomycetes</taxon>
        <taxon>Agaricomycetidae</taxon>
        <taxon>Agaricales</taxon>
        <taxon>Agaricineae</taxon>
        <taxon>Strophariaceae</taxon>
        <taxon>Hypholoma</taxon>
    </lineage>
</organism>
<proteinExistence type="predicted"/>
<keyword evidence="3" id="KW-1185">Reference proteome</keyword>
<gene>
    <name evidence="2" type="ORF">HYPSUDRAFT_208114</name>
</gene>
<evidence type="ECO:0000256" key="1">
    <source>
        <dbReference type="SAM" id="MobiDB-lite"/>
    </source>
</evidence>
<name>A0A0D2KKD7_HYPSF</name>
<sequence>MARRRLAAAFSCISGALPSILPSPSNTAPPSHIHLSPAPDPHLPHAKVISASRRAPHTTYTRARRPHDPPGPRDAPMYDACTRSAPMSTRPPLISSGNSRRAFSGPDSSRALVELSPYTHLDAPGPTSACATAPEPALRSGGGFLQRAALAHDVAFSKRPYYSLKKVKVSQII</sequence>
<dbReference type="Proteomes" id="UP000054270">
    <property type="component" value="Unassembled WGS sequence"/>
</dbReference>
<evidence type="ECO:0000313" key="2">
    <source>
        <dbReference type="EMBL" id="KJA15117.1"/>
    </source>
</evidence>
<dbReference type="AlphaFoldDB" id="A0A0D2KKD7"/>
<evidence type="ECO:0000313" key="3">
    <source>
        <dbReference type="Proteomes" id="UP000054270"/>
    </source>
</evidence>
<protein>
    <submittedName>
        <fullName evidence="2">Uncharacterized protein</fullName>
    </submittedName>
</protein>
<accession>A0A0D2KKD7</accession>
<dbReference type="EMBL" id="KN817653">
    <property type="protein sequence ID" value="KJA15117.1"/>
    <property type="molecule type" value="Genomic_DNA"/>
</dbReference>